<name>A0A2M6W0V0_9BACT</name>
<gene>
    <name evidence="2" type="ORF">COU33_03405</name>
</gene>
<sequence length="382" mass="42757">MHYFFELGRHHLLSRAEIEHVFLARNIPYTIVATEDAALIVDIPHPIDSVAIMHMLGGTIKIARSIMPQVTDGGVSSYLAENQLDGKIQFSLSPRHAKKLALAVKKELKAVGRSVRYIEPKNTATILHNNLVEKATDLTVFHKELFVTEAIQPIEELGKRDFDRPGRDSKSGMLPPKLAKIMINLAIETNKPDVAILDPFCGSGTVLMEALMMGYTNLTGSDSSDKAVTDTKNNLSWLSEQYPDIPTVLSQSVTVIEEDVRSIDTALPPASIDSIVTEPYMGRPVRASDSEIALEKQAKELGELYKYAFSVFKKILRPGGTVVMVIPKFKYKESWITIDCIPSIERSGFEVIPICTQSSSLLYYREDQFVAREIWKFKKTRE</sequence>
<dbReference type="Pfam" id="PF01170">
    <property type="entry name" value="UPF0020"/>
    <property type="match status" value="1"/>
</dbReference>
<organism evidence="2 3">
    <name type="scientific">Candidatus Magasanikbacteria bacterium CG10_big_fil_rev_8_21_14_0_10_43_6</name>
    <dbReference type="NCBI Taxonomy" id="1974650"/>
    <lineage>
        <taxon>Bacteria</taxon>
        <taxon>Candidatus Magasanikiibacteriota</taxon>
    </lineage>
</organism>
<dbReference type="InterPro" id="IPR000241">
    <property type="entry name" value="RlmKL-like_Mtase"/>
</dbReference>
<dbReference type="Proteomes" id="UP000229362">
    <property type="component" value="Unassembled WGS sequence"/>
</dbReference>
<dbReference type="PANTHER" id="PTHR14911">
    <property type="entry name" value="THUMP DOMAIN-CONTAINING"/>
    <property type="match status" value="1"/>
</dbReference>
<evidence type="ECO:0000259" key="1">
    <source>
        <dbReference type="Pfam" id="PF01170"/>
    </source>
</evidence>
<dbReference type="InterPro" id="IPR029063">
    <property type="entry name" value="SAM-dependent_MTases_sf"/>
</dbReference>
<dbReference type="Gene3D" id="3.40.50.150">
    <property type="entry name" value="Vaccinia Virus protein VP39"/>
    <property type="match status" value="1"/>
</dbReference>
<dbReference type="PANTHER" id="PTHR14911:SF13">
    <property type="entry name" value="TRNA (GUANINE(6)-N2)-METHYLTRANSFERASE THUMP3"/>
    <property type="match status" value="1"/>
</dbReference>
<protein>
    <recommendedName>
        <fullName evidence="1">Ribosomal RNA large subunit methyltransferase K/L-like methyltransferase domain-containing protein</fullName>
    </recommendedName>
</protein>
<dbReference type="AlphaFoldDB" id="A0A2M6W0V0"/>
<dbReference type="SUPFAM" id="SSF53335">
    <property type="entry name" value="S-adenosyl-L-methionine-dependent methyltransferases"/>
    <property type="match status" value="1"/>
</dbReference>
<feature type="domain" description="Ribosomal RNA large subunit methyltransferase K/L-like methyltransferase" evidence="1">
    <location>
        <begin position="169"/>
        <end position="330"/>
    </location>
</feature>
<dbReference type="GO" id="GO:0016423">
    <property type="term" value="F:tRNA (guanine) methyltransferase activity"/>
    <property type="evidence" value="ECO:0007669"/>
    <property type="project" value="TreeGrafter"/>
</dbReference>
<accession>A0A2M6W0V0</accession>
<proteinExistence type="predicted"/>
<evidence type="ECO:0000313" key="3">
    <source>
        <dbReference type="Proteomes" id="UP000229362"/>
    </source>
</evidence>
<reference evidence="3" key="1">
    <citation type="submission" date="2017-09" db="EMBL/GenBank/DDBJ databases">
        <title>Depth-based differentiation of microbial function through sediment-hosted aquifers and enrichment of novel symbionts in the deep terrestrial subsurface.</title>
        <authorList>
            <person name="Probst A.J."/>
            <person name="Ladd B."/>
            <person name="Jarett J.K."/>
            <person name="Geller-Mcgrath D.E."/>
            <person name="Sieber C.M.K."/>
            <person name="Emerson J.B."/>
            <person name="Anantharaman K."/>
            <person name="Thomas B.C."/>
            <person name="Malmstrom R."/>
            <person name="Stieglmeier M."/>
            <person name="Klingl A."/>
            <person name="Woyke T."/>
            <person name="Ryan C.M."/>
            <person name="Banfield J.F."/>
        </authorList>
    </citation>
    <scope>NUCLEOTIDE SEQUENCE [LARGE SCALE GENOMIC DNA]</scope>
</reference>
<dbReference type="GO" id="GO:0030488">
    <property type="term" value="P:tRNA methylation"/>
    <property type="evidence" value="ECO:0007669"/>
    <property type="project" value="TreeGrafter"/>
</dbReference>
<comment type="caution">
    <text evidence="2">The sequence shown here is derived from an EMBL/GenBank/DDBJ whole genome shotgun (WGS) entry which is preliminary data.</text>
</comment>
<evidence type="ECO:0000313" key="2">
    <source>
        <dbReference type="EMBL" id="PIT86398.1"/>
    </source>
</evidence>
<dbReference type="EMBL" id="PFBZ01000148">
    <property type="protein sequence ID" value="PIT86398.1"/>
    <property type="molecule type" value="Genomic_DNA"/>
</dbReference>